<dbReference type="AlphaFoldDB" id="X0SAC6"/>
<accession>X0SAC6</accession>
<comment type="caution">
    <text evidence="1">The sequence shown here is derived from an EMBL/GenBank/DDBJ whole genome shotgun (WGS) entry which is preliminary data.</text>
</comment>
<evidence type="ECO:0008006" key="2">
    <source>
        <dbReference type="Google" id="ProtNLM"/>
    </source>
</evidence>
<evidence type="ECO:0000313" key="1">
    <source>
        <dbReference type="EMBL" id="GAF72126.1"/>
    </source>
</evidence>
<organism evidence="1">
    <name type="scientific">marine sediment metagenome</name>
    <dbReference type="NCBI Taxonomy" id="412755"/>
    <lineage>
        <taxon>unclassified sequences</taxon>
        <taxon>metagenomes</taxon>
        <taxon>ecological metagenomes</taxon>
    </lineage>
</organism>
<name>X0SAC6_9ZZZZ</name>
<gene>
    <name evidence="1" type="ORF">S01H1_15288</name>
</gene>
<sequence length="70" mass="7885">MKPEPLLAMVKEDWKSFLVKTLETGIAETIRKHERTGRPMGDGAFIEVLEGITGLRLKTGKARHKPKPMN</sequence>
<proteinExistence type="predicted"/>
<protein>
    <recommendedName>
        <fullName evidence="2">Transposase</fullName>
    </recommendedName>
</protein>
<dbReference type="EMBL" id="BARS01007979">
    <property type="protein sequence ID" value="GAF72126.1"/>
    <property type="molecule type" value="Genomic_DNA"/>
</dbReference>
<reference evidence="1" key="1">
    <citation type="journal article" date="2014" name="Front. Microbiol.">
        <title>High frequency of phylogenetically diverse reductive dehalogenase-homologous genes in deep subseafloor sedimentary metagenomes.</title>
        <authorList>
            <person name="Kawai M."/>
            <person name="Futagami T."/>
            <person name="Toyoda A."/>
            <person name="Takaki Y."/>
            <person name="Nishi S."/>
            <person name="Hori S."/>
            <person name="Arai W."/>
            <person name="Tsubouchi T."/>
            <person name="Morono Y."/>
            <person name="Uchiyama I."/>
            <person name="Ito T."/>
            <person name="Fujiyama A."/>
            <person name="Inagaki F."/>
            <person name="Takami H."/>
        </authorList>
    </citation>
    <scope>NUCLEOTIDE SEQUENCE</scope>
    <source>
        <strain evidence="1">Expedition CK06-06</strain>
    </source>
</reference>